<dbReference type="Proteomes" id="UP000070501">
    <property type="component" value="Unassembled WGS sequence"/>
</dbReference>
<feature type="non-terminal residue" evidence="3">
    <location>
        <position position="179"/>
    </location>
</feature>
<feature type="signal peptide" evidence="2">
    <location>
        <begin position="1"/>
        <end position="24"/>
    </location>
</feature>
<evidence type="ECO:0000313" key="3">
    <source>
        <dbReference type="EMBL" id="KXJ87266.1"/>
    </source>
</evidence>
<dbReference type="AlphaFoldDB" id="A0A136IQW2"/>
<feature type="compositionally biased region" description="Low complexity" evidence="1">
    <location>
        <begin position="35"/>
        <end position="79"/>
    </location>
</feature>
<keyword evidence="4" id="KW-1185">Reference proteome</keyword>
<proteinExistence type="predicted"/>
<dbReference type="EMBL" id="KQ964263">
    <property type="protein sequence ID" value="KXJ87266.1"/>
    <property type="molecule type" value="Genomic_DNA"/>
</dbReference>
<protein>
    <submittedName>
        <fullName evidence="3">Uncharacterized protein</fullName>
    </submittedName>
</protein>
<name>A0A136IQW2_9PEZI</name>
<keyword evidence="2" id="KW-0732">Signal</keyword>
<dbReference type="InParanoid" id="A0A136IQW2"/>
<evidence type="ECO:0000256" key="1">
    <source>
        <dbReference type="SAM" id="MobiDB-lite"/>
    </source>
</evidence>
<feature type="chain" id="PRO_5007292985" evidence="2">
    <location>
        <begin position="25"/>
        <end position="179"/>
    </location>
</feature>
<accession>A0A136IQW2</accession>
<sequence length="179" mass="17523">MRVSSTTLVPAFVIALVAAGGAAASKCHPRPPVVSSSSSASATGIGSSTSATSTSSTDGTSTPSSASGTSSMPTTSASVTSSTSSAIASSSSSASTFNPSGYTFYEVPLPVVFDGTAASKLAATSTYTLEPATQTGTPSCIVDAATATSAKFQILDNAGNRFIANPEAVKVLTDADFPS</sequence>
<evidence type="ECO:0000256" key="2">
    <source>
        <dbReference type="SAM" id="SignalP"/>
    </source>
</evidence>
<reference evidence="4" key="1">
    <citation type="submission" date="2016-02" db="EMBL/GenBank/DDBJ databases">
        <title>Draft genome sequence of Microdochium bolleyi, a fungal endophyte of beachgrass.</title>
        <authorList>
            <consortium name="DOE Joint Genome Institute"/>
            <person name="David A.S."/>
            <person name="May G."/>
            <person name="Haridas S."/>
            <person name="Lim J."/>
            <person name="Wang M."/>
            <person name="Labutti K."/>
            <person name="Lipzen A."/>
            <person name="Barry K."/>
            <person name="Grigoriev I.V."/>
        </authorList>
    </citation>
    <scope>NUCLEOTIDE SEQUENCE [LARGE SCALE GENOMIC DNA]</scope>
    <source>
        <strain evidence="4">J235TASD1</strain>
    </source>
</reference>
<evidence type="ECO:0000313" key="4">
    <source>
        <dbReference type="Proteomes" id="UP000070501"/>
    </source>
</evidence>
<feature type="region of interest" description="Disordered" evidence="1">
    <location>
        <begin position="26"/>
        <end position="79"/>
    </location>
</feature>
<gene>
    <name evidence="3" type="ORF">Micbo1qcDRAFT_167621</name>
</gene>
<organism evidence="3 4">
    <name type="scientific">Microdochium bolleyi</name>
    <dbReference type="NCBI Taxonomy" id="196109"/>
    <lineage>
        <taxon>Eukaryota</taxon>
        <taxon>Fungi</taxon>
        <taxon>Dikarya</taxon>
        <taxon>Ascomycota</taxon>
        <taxon>Pezizomycotina</taxon>
        <taxon>Sordariomycetes</taxon>
        <taxon>Xylariomycetidae</taxon>
        <taxon>Xylariales</taxon>
        <taxon>Microdochiaceae</taxon>
        <taxon>Microdochium</taxon>
    </lineage>
</organism>